<dbReference type="OrthoDB" id="1007524at2"/>
<dbReference type="AlphaFoldDB" id="A0A4U3L4A1"/>
<feature type="domain" description="Outer membrane protein beta-barrel" evidence="1">
    <location>
        <begin position="28"/>
        <end position="218"/>
    </location>
</feature>
<evidence type="ECO:0000259" key="1">
    <source>
        <dbReference type="Pfam" id="PF13568"/>
    </source>
</evidence>
<comment type="caution">
    <text evidence="2">The sequence shown here is derived from an EMBL/GenBank/DDBJ whole genome shotgun (WGS) entry which is preliminary data.</text>
</comment>
<dbReference type="SUPFAM" id="SSF56925">
    <property type="entry name" value="OMPA-like"/>
    <property type="match status" value="1"/>
</dbReference>
<protein>
    <submittedName>
        <fullName evidence="2">PorT family protein</fullName>
    </submittedName>
</protein>
<dbReference type="Gene3D" id="2.40.160.20">
    <property type="match status" value="1"/>
</dbReference>
<evidence type="ECO:0000313" key="3">
    <source>
        <dbReference type="Proteomes" id="UP000305848"/>
    </source>
</evidence>
<proteinExistence type="predicted"/>
<name>A0A4U3L4A1_9BACT</name>
<organism evidence="2 3">
    <name type="scientific">Ilyomonas limi</name>
    <dbReference type="NCBI Taxonomy" id="2575867"/>
    <lineage>
        <taxon>Bacteria</taxon>
        <taxon>Pseudomonadati</taxon>
        <taxon>Bacteroidota</taxon>
        <taxon>Chitinophagia</taxon>
        <taxon>Chitinophagales</taxon>
        <taxon>Chitinophagaceae</taxon>
        <taxon>Ilyomonas</taxon>
    </lineage>
</organism>
<gene>
    <name evidence="2" type="ORF">FC093_07510</name>
</gene>
<reference evidence="2 3" key="1">
    <citation type="submission" date="2019-05" db="EMBL/GenBank/DDBJ databases">
        <title>Panacibacter sp. strain 17mud1-8 Genome sequencing and assembly.</title>
        <authorList>
            <person name="Chhetri G."/>
        </authorList>
    </citation>
    <scope>NUCLEOTIDE SEQUENCE [LARGE SCALE GENOMIC DNA]</scope>
    <source>
        <strain evidence="2 3">17mud1-8</strain>
    </source>
</reference>
<evidence type="ECO:0000313" key="2">
    <source>
        <dbReference type="EMBL" id="TKK69915.1"/>
    </source>
</evidence>
<accession>A0A4U3L4A1</accession>
<dbReference type="InterPro" id="IPR025665">
    <property type="entry name" value="Beta-barrel_OMP_2"/>
</dbReference>
<dbReference type="RefSeq" id="WP_137261137.1">
    <property type="nucleotide sequence ID" value="NZ_SZQL01000004.1"/>
</dbReference>
<dbReference type="Proteomes" id="UP000305848">
    <property type="component" value="Unassembled WGS sequence"/>
</dbReference>
<dbReference type="Pfam" id="PF13568">
    <property type="entry name" value="OMP_b-brl_2"/>
    <property type="match status" value="1"/>
</dbReference>
<keyword evidence="3" id="KW-1185">Reference proteome</keyword>
<dbReference type="EMBL" id="SZQL01000004">
    <property type="protein sequence ID" value="TKK69915.1"/>
    <property type="molecule type" value="Genomic_DNA"/>
</dbReference>
<sequence>MKQQPAGNWLPMATVIFLLCVGCSLSSFAQFSIGLEGGYTRNYLQTNNANRDFTNYTPANGFNIGIPVQYKISNWFAIALDPTYIQKNYVQQRSSFYTGTYQISTNSYAELPIMAHFMFGGKKLQGFFNLGAFGGYWLSGNVKGRMPNVLNPIDSVTATNTVYYYSTPYNYNEKYTFDTRRDNRIEAGWIAGAGVSYAITDRYSVFAEGRMRQSITDMQKNYMINQVPRYNNTYSANLGIMVSFGKNTTDNQ</sequence>
<dbReference type="InterPro" id="IPR011250">
    <property type="entry name" value="OMP/PagP_B-barrel"/>
</dbReference>